<evidence type="ECO:0000256" key="1">
    <source>
        <dbReference type="ARBA" id="ARBA00022603"/>
    </source>
</evidence>
<keyword evidence="2" id="KW-0808">Transferase</keyword>
<reference evidence="4" key="1">
    <citation type="submission" date="2022-10" db="EMBL/GenBank/DDBJ databases">
        <authorList>
            <person name="Chen Y."/>
            <person name="Dougan E. K."/>
            <person name="Chan C."/>
            <person name="Rhodes N."/>
            <person name="Thang M."/>
        </authorList>
    </citation>
    <scope>NUCLEOTIDE SEQUENCE</scope>
</reference>
<dbReference type="EMBL" id="CAMXCT020000458">
    <property type="protein sequence ID" value="CAL1132489.1"/>
    <property type="molecule type" value="Genomic_DNA"/>
</dbReference>
<name>A0A9P1FJ69_9DINO</name>
<dbReference type="Proteomes" id="UP001152797">
    <property type="component" value="Unassembled WGS sequence"/>
</dbReference>
<feature type="compositionally biased region" description="Low complexity" evidence="3">
    <location>
        <begin position="112"/>
        <end position="123"/>
    </location>
</feature>
<dbReference type="InterPro" id="IPR001525">
    <property type="entry name" value="C5_MeTfrase"/>
</dbReference>
<feature type="region of interest" description="Disordered" evidence="3">
    <location>
        <begin position="221"/>
        <end position="241"/>
    </location>
</feature>
<sequence length="682" mass="75776">MAPKQNAKPGAAPKAPCPRGARAKAEGPANPARTERVKKVDNDKIIELSADEKEKYKNQWSKFLGTKKEETTEPQASSSDAATSTSSTSATPKKLGSGQGGPSQASIEVQDSESGSVHSVGSDSVKAKVEIAAKKQPAFPDVSHTEAASRGEKKIENEKMEIAEIPGEEASIEEAMSHMIAKYEADHQCEVISESDIAARIKSIKEHPTFLAFMTEHETDLDFGSGPQTSEGSTATKPFDMPENFENDFAVWQEWLKKHEEITSALDRRIGEIKKHPLFDQFIRETWPSDADPDCVFGGDPEEDVPAFESWLQAQENTEDAETAETQEVGEQQQHRFPQPPTSDHPDINRILESAAEIMMGRISKQLQHVHDRLRSLPDELTCGDFFSGAGTFAKVVDVAFHAFQQAFPDAMSGKTVNHKFMCEKEHFKQQFLLTMFDGPDYADTCLFTDATTCFSAPQCARHPSRSCVMPQGPADGLLKLLLFNAGFSCKSFSKLHKDYKNLLQAIYEGNEESSSNVTFRASLEVLKKIFVTCFILENLDLQDDEEDGRGNFENIIKLLEGAGSAGFWVRAFLIKSVDYGTPQRRRRLFFVGLNKATQSEGSLDKIEQLLKGLQLSCQPPEDFMLPASHPAVLTELERKQDSNHQEQQGRGKEKDKDNADVEKDSVMIAKWKSTHMELAEK</sequence>
<dbReference type="AlphaFoldDB" id="A0A9P1FJ69"/>
<evidence type="ECO:0000256" key="3">
    <source>
        <dbReference type="SAM" id="MobiDB-lite"/>
    </source>
</evidence>
<dbReference type="GO" id="GO:0008168">
    <property type="term" value="F:methyltransferase activity"/>
    <property type="evidence" value="ECO:0007669"/>
    <property type="project" value="UniProtKB-KW"/>
</dbReference>
<feature type="region of interest" description="Disordered" evidence="3">
    <location>
        <begin position="316"/>
        <end position="347"/>
    </location>
</feature>
<evidence type="ECO:0000313" key="5">
    <source>
        <dbReference type="EMBL" id="CAL1132489.1"/>
    </source>
</evidence>
<accession>A0A9P1FJ69</accession>
<feature type="region of interest" description="Disordered" evidence="3">
    <location>
        <begin position="637"/>
        <end position="666"/>
    </location>
</feature>
<feature type="compositionally biased region" description="Polar residues" evidence="3">
    <location>
        <begin position="326"/>
        <end position="336"/>
    </location>
</feature>
<comment type="caution">
    <text evidence="4">The sequence shown here is derived from an EMBL/GenBank/DDBJ whole genome shotgun (WGS) entry which is preliminary data.</text>
</comment>
<evidence type="ECO:0000313" key="6">
    <source>
        <dbReference type="Proteomes" id="UP001152797"/>
    </source>
</evidence>
<evidence type="ECO:0000256" key="2">
    <source>
        <dbReference type="ARBA" id="ARBA00022679"/>
    </source>
</evidence>
<feature type="compositionally biased region" description="Polar residues" evidence="3">
    <location>
        <begin position="226"/>
        <end position="236"/>
    </location>
</feature>
<keyword evidence="6" id="KW-1185">Reference proteome</keyword>
<organism evidence="4">
    <name type="scientific">Cladocopium goreaui</name>
    <dbReference type="NCBI Taxonomy" id="2562237"/>
    <lineage>
        <taxon>Eukaryota</taxon>
        <taxon>Sar</taxon>
        <taxon>Alveolata</taxon>
        <taxon>Dinophyceae</taxon>
        <taxon>Suessiales</taxon>
        <taxon>Symbiodiniaceae</taxon>
        <taxon>Cladocopium</taxon>
    </lineage>
</organism>
<feature type="compositionally biased region" description="Basic and acidic residues" evidence="3">
    <location>
        <begin position="33"/>
        <end position="57"/>
    </location>
</feature>
<feature type="region of interest" description="Disordered" evidence="3">
    <location>
        <begin position="1"/>
        <end position="123"/>
    </location>
</feature>
<feature type="non-terminal residue" evidence="4">
    <location>
        <position position="682"/>
    </location>
</feature>
<dbReference type="EMBL" id="CAMXCT030000458">
    <property type="protein sequence ID" value="CAL4766426.1"/>
    <property type="molecule type" value="Genomic_DNA"/>
</dbReference>
<dbReference type="GO" id="GO:0032259">
    <property type="term" value="P:methylation"/>
    <property type="evidence" value="ECO:0007669"/>
    <property type="project" value="UniProtKB-KW"/>
</dbReference>
<dbReference type="SUPFAM" id="SSF53335">
    <property type="entry name" value="S-adenosyl-L-methionine-dependent methyltransferases"/>
    <property type="match status" value="1"/>
</dbReference>
<keyword evidence="1" id="KW-0489">Methyltransferase</keyword>
<gene>
    <name evidence="4" type="ORF">C1SCF055_LOCUS7091</name>
</gene>
<feature type="compositionally biased region" description="Low complexity" evidence="3">
    <location>
        <begin position="76"/>
        <end position="91"/>
    </location>
</feature>
<evidence type="ECO:0000313" key="4">
    <source>
        <dbReference type="EMBL" id="CAI3979114.1"/>
    </source>
</evidence>
<dbReference type="Pfam" id="PF00145">
    <property type="entry name" value="DNA_methylase"/>
    <property type="match status" value="1"/>
</dbReference>
<reference evidence="5" key="2">
    <citation type="submission" date="2024-04" db="EMBL/GenBank/DDBJ databases">
        <authorList>
            <person name="Chen Y."/>
            <person name="Shah S."/>
            <person name="Dougan E. K."/>
            <person name="Thang M."/>
            <person name="Chan C."/>
        </authorList>
    </citation>
    <scope>NUCLEOTIDE SEQUENCE [LARGE SCALE GENOMIC DNA]</scope>
</reference>
<dbReference type="EMBL" id="CAMXCT010000458">
    <property type="protein sequence ID" value="CAI3979114.1"/>
    <property type="molecule type" value="Genomic_DNA"/>
</dbReference>
<dbReference type="Gene3D" id="3.40.50.150">
    <property type="entry name" value="Vaccinia Virus protein VP39"/>
    <property type="match status" value="1"/>
</dbReference>
<dbReference type="InterPro" id="IPR029063">
    <property type="entry name" value="SAM-dependent_MTases_sf"/>
</dbReference>
<protein>
    <submittedName>
        <fullName evidence="4">Uncharacterized protein</fullName>
    </submittedName>
</protein>
<proteinExistence type="predicted"/>
<feature type="compositionally biased region" description="Low complexity" evidence="3">
    <location>
        <begin position="1"/>
        <end position="20"/>
    </location>
</feature>